<name>A0A8X6HHI4_TRICU</name>
<dbReference type="EMBL" id="BMAO01008279">
    <property type="protein sequence ID" value="GFR22280.1"/>
    <property type="molecule type" value="Genomic_DNA"/>
</dbReference>
<dbReference type="Proteomes" id="UP000887116">
    <property type="component" value="Unassembled WGS sequence"/>
</dbReference>
<gene>
    <name evidence="1" type="ORF">TNCT_283001</name>
</gene>
<comment type="caution">
    <text evidence="1">The sequence shown here is derived from an EMBL/GenBank/DDBJ whole genome shotgun (WGS) entry which is preliminary data.</text>
</comment>
<evidence type="ECO:0000313" key="2">
    <source>
        <dbReference type="Proteomes" id="UP000887116"/>
    </source>
</evidence>
<proteinExistence type="predicted"/>
<keyword evidence="2" id="KW-1185">Reference proteome</keyword>
<accession>A0A8X6HHI4</accession>
<organism evidence="1 2">
    <name type="scientific">Trichonephila clavata</name>
    <name type="common">Joro spider</name>
    <name type="synonym">Nephila clavata</name>
    <dbReference type="NCBI Taxonomy" id="2740835"/>
    <lineage>
        <taxon>Eukaryota</taxon>
        <taxon>Metazoa</taxon>
        <taxon>Ecdysozoa</taxon>
        <taxon>Arthropoda</taxon>
        <taxon>Chelicerata</taxon>
        <taxon>Arachnida</taxon>
        <taxon>Araneae</taxon>
        <taxon>Araneomorphae</taxon>
        <taxon>Entelegynae</taxon>
        <taxon>Araneoidea</taxon>
        <taxon>Nephilidae</taxon>
        <taxon>Trichonephila</taxon>
    </lineage>
</organism>
<sequence>MKRLNDNEVTKKIFMARPYDILKRGRPRLRAIDYLEKDLKTINARNWKSQIKNWTAWNGILRKAGKKEMFQQPNYL</sequence>
<protein>
    <submittedName>
        <fullName evidence="1">Uncharacterized protein</fullName>
    </submittedName>
</protein>
<evidence type="ECO:0000313" key="1">
    <source>
        <dbReference type="EMBL" id="GFR22280.1"/>
    </source>
</evidence>
<dbReference type="AlphaFoldDB" id="A0A8X6HHI4"/>
<reference evidence="1" key="1">
    <citation type="submission" date="2020-07" db="EMBL/GenBank/DDBJ databases">
        <title>Multicomponent nature underlies the extraordinary mechanical properties of spider dragline silk.</title>
        <authorList>
            <person name="Kono N."/>
            <person name="Nakamura H."/>
            <person name="Mori M."/>
            <person name="Yoshida Y."/>
            <person name="Ohtoshi R."/>
            <person name="Malay A.D."/>
            <person name="Moran D.A.P."/>
            <person name="Tomita M."/>
            <person name="Numata K."/>
            <person name="Arakawa K."/>
        </authorList>
    </citation>
    <scope>NUCLEOTIDE SEQUENCE</scope>
</reference>
<dbReference type="OrthoDB" id="8055231at2759"/>